<name>A0ABW3WFB0_9RHOO</name>
<comment type="caution">
    <text evidence="7">The sequence shown here is derived from an EMBL/GenBank/DDBJ whole genome shotgun (WGS) entry which is preliminary data.</text>
</comment>
<evidence type="ECO:0000256" key="6">
    <source>
        <dbReference type="ARBA" id="ARBA00023163"/>
    </source>
</evidence>
<accession>A0ABW3WFB0</accession>
<keyword evidence="3" id="KW-0862">Zinc</keyword>
<evidence type="ECO:0000256" key="3">
    <source>
        <dbReference type="ARBA" id="ARBA00022833"/>
    </source>
</evidence>
<evidence type="ECO:0000256" key="1">
    <source>
        <dbReference type="ARBA" id="ARBA00007957"/>
    </source>
</evidence>
<keyword evidence="8" id="KW-1185">Reference proteome</keyword>
<organism evidence="7 8">
    <name type="scientific">Thauera mechernichensis</name>
    <dbReference type="NCBI Taxonomy" id="82788"/>
    <lineage>
        <taxon>Bacteria</taxon>
        <taxon>Pseudomonadati</taxon>
        <taxon>Pseudomonadota</taxon>
        <taxon>Betaproteobacteria</taxon>
        <taxon>Rhodocyclales</taxon>
        <taxon>Zoogloeaceae</taxon>
        <taxon>Thauera</taxon>
    </lineage>
</organism>
<dbReference type="Gene3D" id="1.10.10.10">
    <property type="entry name" value="Winged helix-like DNA-binding domain superfamily/Winged helix DNA-binding domain"/>
    <property type="match status" value="1"/>
</dbReference>
<dbReference type="InterPro" id="IPR036388">
    <property type="entry name" value="WH-like_DNA-bd_sf"/>
</dbReference>
<reference evidence="8" key="1">
    <citation type="journal article" date="2019" name="Int. J. Syst. Evol. Microbiol.">
        <title>The Global Catalogue of Microorganisms (GCM) 10K type strain sequencing project: providing services to taxonomists for standard genome sequencing and annotation.</title>
        <authorList>
            <consortium name="The Broad Institute Genomics Platform"/>
            <consortium name="The Broad Institute Genome Sequencing Center for Infectious Disease"/>
            <person name="Wu L."/>
            <person name="Ma J."/>
        </authorList>
    </citation>
    <scope>NUCLEOTIDE SEQUENCE [LARGE SCALE GENOMIC DNA]</scope>
    <source>
        <strain evidence="8">CCUG 48884</strain>
    </source>
</reference>
<comment type="similarity">
    <text evidence="1">Belongs to the Fur family.</text>
</comment>
<sequence length="166" mass="18146">MNIMCHGAANKSEDPLDRAAAHCAARGARLTPIRRDVLDLLLRHENGLKAYDLLAQIKQLRSNATPPTVYRALDFLIEQGLVHKIGRINQFVACRHESHDLPGLFLVCPHCGKVSELHDSALMQSLLLSIARAGHALDCQEVEVSSTCPDCRATGPSTQGSDFNVK</sequence>
<dbReference type="InterPro" id="IPR036390">
    <property type="entry name" value="WH_DNA-bd_sf"/>
</dbReference>
<dbReference type="RefSeq" id="WP_002939375.1">
    <property type="nucleotide sequence ID" value="NZ_JARQZE010000002.1"/>
</dbReference>
<dbReference type="EMBL" id="JBHTMC010000024">
    <property type="protein sequence ID" value="MFD1264234.1"/>
    <property type="molecule type" value="Genomic_DNA"/>
</dbReference>
<keyword evidence="4" id="KW-0805">Transcription regulation</keyword>
<dbReference type="InterPro" id="IPR043135">
    <property type="entry name" value="Fur_C"/>
</dbReference>
<evidence type="ECO:0000256" key="2">
    <source>
        <dbReference type="ARBA" id="ARBA00022491"/>
    </source>
</evidence>
<dbReference type="PANTHER" id="PTHR33202">
    <property type="entry name" value="ZINC UPTAKE REGULATION PROTEIN"/>
    <property type="match status" value="1"/>
</dbReference>
<dbReference type="Pfam" id="PF01475">
    <property type="entry name" value="FUR"/>
    <property type="match status" value="1"/>
</dbReference>
<evidence type="ECO:0000256" key="5">
    <source>
        <dbReference type="ARBA" id="ARBA00023125"/>
    </source>
</evidence>
<gene>
    <name evidence="7" type="ORF">ACFQ4M_11615</name>
</gene>
<dbReference type="Proteomes" id="UP001597158">
    <property type="component" value="Unassembled WGS sequence"/>
</dbReference>
<keyword evidence="5" id="KW-0238">DNA-binding</keyword>
<dbReference type="InterPro" id="IPR002481">
    <property type="entry name" value="FUR"/>
</dbReference>
<keyword evidence="2" id="KW-0678">Repressor</keyword>
<proteinExistence type="inferred from homology"/>
<evidence type="ECO:0000313" key="8">
    <source>
        <dbReference type="Proteomes" id="UP001597158"/>
    </source>
</evidence>
<dbReference type="Gene3D" id="3.30.1490.190">
    <property type="match status" value="1"/>
</dbReference>
<dbReference type="SUPFAM" id="SSF46785">
    <property type="entry name" value="Winged helix' DNA-binding domain"/>
    <property type="match status" value="1"/>
</dbReference>
<protein>
    <submittedName>
        <fullName evidence="7">Fur family transcriptional regulator</fullName>
    </submittedName>
</protein>
<dbReference type="PANTHER" id="PTHR33202:SF6">
    <property type="entry name" value="ZINC UPTAKE REGULATION PROTEIN"/>
    <property type="match status" value="1"/>
</dbReference>
<keyword evidence="6" id="KW-0804">Transcription</keyword>
<evidence type="ECO:0000313" key="7">
    <source>
        <dbReference type="EMBL" id="MFD1264234.1"/>
    </source>
</evidence>
<evidence type="ECO:0000256" key="4">
    <source>
        <dbReference type="ARBA" id="ARBA00023015"/>
    </source>
</evidence>